<dbReference type="SUPFAM" id="SSF50249">
    <property type="entry name" value="Nucleic acid-binding proteins"/>
    <property type="match status" value="2"/>
</dbReference>
<dbReference type="InterPro" id="IPR001059">
    <property type="entry name" value="Transl_elong_P/YeiP_cen"/>
</dbReference>
<evidence type="ECO:0000256" key="8">
    <source>
        <dbReference type="HAMAP-Rule" id="MF_00141"/>
    </source>
</evidence>
<keyword evidence="5 8" id="KW-0251">Elongation factor</keyword>
<dbReference type="InterPro" id="IPR008991">
    <property type="entry name" value="Translation_prot_SH3-like_sf"/>
</dbReference>
<evidence type="ECO:0000256" key="4">
    <source>
        <dbReference type="ARBA" id="ARBA00022490"/>
    </source>
</evidence>
<evidence type="ECO:0000256" key="9">
    <source>
        <dbReference type="NCBIfam" id="TIGR00038"/>
    </source>
</evidence>
<evidence type="ECO:0000256" key="10">
    <source>
        <dbReference type="RuleBase" id="RU004389"/>
    </source>
</evidence>
<dbReference type="InterPro" id="IPR013852">
    <property type="entry name" value="Transl_elong_P/YeiP_CS"/>
</dbReference>
<dbReference type="NCBIfam" id="TIGR00038">
    <property type="entry name" value="efp"/>
    <property type="match status" value="1"/>
</dbReference>
<dbReference type="GO" id="GO:0003746">
    <property type="term" value="F:translation elongation factor activity"/>
    <property type="evidence" value="ECO:0007669"/>
    <property type="project" value="UniProtKB-UniRule"/>
</dbReference>
<keyword evidence="14" id="KW-1185">Reference proteome</keyword>
<feature type="domain" description="Translation elongation factor P/YeiP central" evidence="12">
    <location>
        <begin position="76"/>
        <end position="130"/>
    </location>
</feature>
<dbReference type="STRING" id="706433.HMPREF9430_01500"/>
<dbReference type="NCBIfam" id="NF001810">
    <property type="entry name" value="PRK00529.1"/>
    <property type="match status" value="1"/>
</dbReference>
<dbReference type="InterPro" id="IPR015365">
    <property type="entry name" value="Elong-fact-P_C"/>
</dbReference>
<evidence type="ECO:0000256" key="5">
    <source>
        <dbReference type="ARBA" id="ARBA00022768"/>
    </source>
</evidence>
<evidence type="ECO:0000313" key="13">
    <source>
        <dbReference type="EMBL" id="EFW23950.1"/>
    </source>
</evidence>
<evidence type="ECO:0000256" key="6">
    <source>
        <dbReference type="ARBA" id="ARBA00022917"/>
    </source>
</evidence>
<dbReference type="UniPathway" id="UPA00345"/>
<dbReference type="SMART" id="SM01185">
    <property type="entry name" value="EFP"/>
    <property type="match status" value="1"/>
</dbReference>
<comment type="similarity">
    <text evidence="3 8 10">Belongs to the elongation factor P family.</text>
</comment>
<dbReference type="PIRSF" id="PIRSF005901">
    <property type="entry name" value="EF-P"/>
    <property type="match status" value="1"/>
</dbReference>
<dbReference type="Pfam" id="PF08207">
    <property type="entry name" value="EFP_N"/>
    <property type="match status" value="1"/>
</dbReference>
<dbReference type="SUPFAM" id="SSF50104">
    <property type="entry name" value="Translation proteins SH3-like domain"/>
    <property type="match status" value="1"/>
</dbReference>
<evidence type="ECO:0000256" key="7">
    <source>
        <dbReference type="ARBA" id="ARBA00025469"/>
    </source>
</evidence>
<evidence type="ECO:0000259" key="12">
    <source>
        <dbReference type="SMART" id="SM01185"/>
    </source>
</evidence>
<evidence type="ECO:0000259" key="11">
    <source>
        <dbReference type="SMART" id="SM00841"/>
    </source>
</evidence>
<dbReference type="FunFam" id="2.40.50.140:FF:000004">
    <property type="entry name" value="Elongation factor P"/>
    <property type="match status" value="1"/>
</dbReference>
<dbReference type="GO" id="GO:0043043">
    <property type="term" value="P:peptide biosynthetic process"/>
    <property type="evidence" value="ECO:0007669"/>
    <property type="project" value="InterPro"/>
</dbReference>
<dbReference type="Proteomes" id="UP000004097">
    <property type="component" value="Unassembled WGS sequence"/>
</dbReference>
<dbReference type="FunFam" id="2.40.50.140:FF:000009">
    <property type="entry name" value="Elongation factor P"/>
    <property type="match status" value="1"/>
</dbReference>
<dbReference type="HOGENOM" id="CLU_074944_2_1_9"/>
<dbReference type="InterPro" id="IPR012340">
    <property type="entry name" value="NA-bd_OB-fold"/>
</dbReference>
<dbReference type="PANTHER" id="PTHR30053:SF12">
    <property type="entry name" value="ELONGATION FACTOR P (EF-P) FAMILY PROTEIN"/>
    <property type="match status" value="1"/>
</dbReference>
<protein>
    <recommendedName>
        <fullName evidence="8 9">Elongation factor P</fullName>
        <shortName evidence="8">EF-P</shortName>
    </recommendedName>
</protein>
<sequence length="194" mass="21688">MRKLKGVNTMIQSTEIKPGQCFVWEGDLYQAITVDRNKTAMAKMKVAVKVKNPRTGVVKELSLIGSDRVEEAFIDKREMQYLYNDGANLIFMDTETYEQIEIPASRLEWEKNFLKESSMVNIQVYNGEILGVQLPDKVNLQVTECEVAVKGNTATSATKNATVETGLNVRVPLFINEGEVIEISTADGKYSGRA</sequence>
<comment type="pathway">
    <text evidence="2 8">Protein biosynthesis; polypeptide chain elongation.</text>
</comment>
<comment type="subcellular location">
    <subcellularLocation>
        <location evidence="1 8">Cytoplasm</location>
    </subcellularLocation>
</comment>
<accession>E7MPL8</accession>
<dbReference type="CDD" id="cd05794">
    <property type="entry name" value="S1_EF-P_repeat_2"/>
    <property type="match status" value="1"/>
</dbReference>
<dbReference type="EMBL" id="AECQ01000029">
    <property type="protein sequence ID" value="EFW23950.1"/>
    <property type="molecule type" value="Genomic_DNA"/>
</dbReference>
<dbReference type="Gene3D" id="2.40.50.140">
    <property type="entry name" value="Nucleic acid-binding proteins"/>
    <property type="match status" value="2"/>
</dbReference>
<feature type="domain" description="Elongation factor P C-terminal" evidence="11">
    <location>
        <begin position="138"/>
        <end position="193"/>
    </location>
</feature>
<dbReference type="eggNOG" id="COG0231">
    <property type="taxonomic scope" value="Bacteria"/>
</dbReference>
<dbReference type="InterPro" id="IPR011768">
    <property type="entry name" value="Transl_elongation_fac_P"/>
</dbReference>
<evidence type="ECO:0000256" key="3">
    <source>
        <dbReference type="ARBA" id="ARBA00009479"/>
    </source>
</evidence>
<organism evidence="13 14">
    <name type="scientific">Solobacterium moorei F0204</name>
    <dbReference type="NCBI Taxonomy" id="706433"/>
    <lineage>
        <taxon>Bacteria</taxon>
        <taxon>Bacillati</taxon>
        <taxon>Bacillota</taxon>
        <taxon>Erysipelotrichia</taxon>
        <taxon>Erysipelotrichales</taxon>
        <taxon>Erysipelotrichaceae</taxon>
        <taxon>Solobacterium</taxon>
    </lineage>
</organism>
<comment type="function">
    <text evidence="7 8">Involved in peptide bond synthesis. Stimulates efficient translation and peptide-bond synthesis on native or reconstituted 70S ribosomes in vitro. Probably functions indirectly by altering the affinity of the ribosome for aminoacyl-tRNA, thus increasing their reactivity as acceptors for peptidyl transferase.</text>
</comment>
<reference evidence="13 14" key="1">
    <citation type="submission" date="2010-08" db="EMBL/GenBank/DDBJ databases">
        <authorList>
            <person name="Weinstock G."/>
            <person name="Sodergren E."/>
            <person name="Clifton S."/>
            <person name="Fulton L."/>
            <person name="Fulton B."/>
            <person name="Courtney L."/>
            <person name="Fronick C."/>
            <person name="Harrison M."/>
            <person name="Strong C."/>
            <person name="Farmer C."/>
            <person name="Delahaunty K."/>
            <person name="Markovic C."/>
            <person name="Hall O."/>
            <person name="Minx P."/>
            <person name="Tomlinson C."/>
            <person name="Mitreva M."/>
            <person name="Hou S."/>
            <person name="Chen J."/>
            <person name="Wollam A."/>
            <person name="Pepin K.H."/>
            <person name="Johnson M."/>
            <person name="Bhonagiri V."/>
            <person name="Zhang X."/>
            <person name="Suruliraj S."/>
            <person name="Warren W."/>
            <person name="Chinwalla A."/>
            <person name="Mardis E.R."/>
            <person name="Wilson R.K."/>
        </authorList>
    </citation>
    <scope>NUCLEOTIDE SEQUENCE [LARGE SCALE GENOMIC DNA]</scope>
    <source>
        <strain evidence="13 14">F0204</strain>
    </source>
</reference>
<evidence type="ECO:0000256" key="2">
    <source>
        <dbReference type="ARBA" id="ARBA00004815"/>
    </source>
</evidence>
<comment type="caution">
    <text evidence="13">The sequence shown here is derived from an EMBL/GenBank/DDBJ whole genome shotgun (WGS) entry which is preliminary data.</text>
</comment>
<dbReference type="PANTHER" id="PTHR30053">
    <property type="entry name" value="ELONGATION FACTOR P"/>
    <property type="match status" value="1"/>
</dbReference>
<evidence type="ECO:0000313" key="14">
    <source>
        <dbReference type="Proteomes" id="UP000004097"/>
    </source>
</evidence>
<dbReference type="PROSITE" id="PS01275">
    <property type="entry name" value="EFP"/>
    <property type="match status" value="1"/>
</dbReference>
<dbReference type="Gene3D" id="2.30.30.30">
    <property type="match status" value="1"/>
</dbReference>
<dbReference type="AlphaFoldDB" id="E7MPL8"/>
<evidence type="ECO:0000256" key="1">
    <source>
        <dbReference type="ARBA" id="ARBA00004496"/>
    </source>
</evidence>
<dbReference type="GO" id="GO:0005829">
    <property type="term" value="C:cytosol"/>
    <property type="evidence" value="ECO:0007669"/>
    <property type="project" value="UniProtKB-ARBA"/>
</dbReference>
<dbReference type="InterPro" id="IPR014722">
    <property type="entry name" value="Rib_uL2_dom2"/>
</dbReference>
<gene>
    <name evidence="8 13" type="primary">efp</name>
    <name evidence="13" type="ORF">HMPREF9430_01500</name>
</gene>
<keyword evidence="6 8" id="KW-0648">Protein biosynthesis</keyword>
<name>E7MPL8_9FIRM</name>
<dbReference type="Pfam" id="PF09285">
    <property type="entry name" value="Elong-fact-P_C"/>
    <property type="match status" value="1"/>
</dbReference>
<keyword evidence="4 8" id="KW-0963">Cytoplasm</keyword>
<dbReference type="HAMAP" id="MF_00141">
    <property type="entry name" value="EF_P"/>
    <property type="match status" value="1"/>
</dbReference>
<dbReference type="SMART" id="SM00841">
    <property type="entry name" value="Elong-fact-P_C"/>
    <property type="match status" value="1"/>
</dbReference>
<proteinExistence type="inferred from homology"/>
<dbReference type="InterPro" id="IPR013185">
    <property type="entry name" value="Transl_elong_KOW-like"/>
</dbReference>
<dbReference type="CDD" id="cd04470">
    <property type="entry name" value="S1_EF-P_repeat_1"/>
    <property type="match status" value="1"/>
</dbReference>
<dbReference type="InterPro" id="IPR020599">
    <property type="entry name" value="Transl_elong_fac_P/YeiP"/>
</dbReference>
<dbReference type="Pfam" id="PF01132">
    <property type="entry name" value="EFP"/>
    <property type="match status" value="1"/>
</dbReference>